<dbReference type="FunFam" id="3.40.640.10:FF:000033">
    <property type="entry name" value="Aspartate aminotransferase"/>
    <property type="match status" value="1"/>
</dbReference>
<evidence type="ECO:0000256" key="4">
    <source>
        <dbReference type="ARBA" id="ARBA00022679"/>
    </source>
</evidence>
<dbReference type="Proteomes" id="UP000199438">
    <property type="component" value="Unassembled WGS sequence"/>
</dbReference>
<evidence type="ECO:0000256" key="5">
    <source>
        <dbReference type="ARBA" id="ARBA00022898"/>
    </source>
</evidence>
<evidence type="ECO:0000256" key="1">
    <source>
        <dbReference type="ARBA" id="ARBA00001933"/>
    </source>
</evidence>
<dbReference type="GO" id="GO:0030170">
    <property type="term" value="F:pyridoxal phosphate binding"/>
    <property type="evidence" value="ECO:0007669"/>
    <property type="project" value="InterPro"/>
</dbReference>
<dbReference type="InterPro" id="IPR015424">
    <property type="entry name" value="PyrdxlP-dep_Trfase"/>
</dbReference>
<dbReference type="AlphaFoldDB" id="A0A1I1E088"/>
<dbReference type="InterPro" id="IPR015422">
    <property type="entry name" value="PyrdxlP-dep_Trfase_small"/>
</dbReference>
<sequence length="385" mass="43716">MAFSESLISKLPASPENIFSKMSGLANRYNAINMSQGFPGFKSDDRLKELVYKAMKGGYNQYAPLAGIPELREEIVKKIEVLHGKKYHSDSEITLTAGASQALNSAISAFVHPGDDVIIFKPAYDIYEPIVKINGGIPVHIQLKGKEYTVDWNEVKTKISDKTRMIVINTPHNPSGTILSKADMLQLENLLKNTNIILLSDEVYEHIIFDGKKHQSASAFPQLSERAIVCASFGKTFHNTGWKMGYCVAPEILMKEIWKFHEITVFCVNHPMQRAFAEYLKDPETYLSLPQFYQEKRDYFLEQIKDTRFKVIPSAGTYFQLLDYSEITTESDILFAEKLVKEYQLASIPVSVFNINNQDLKQLRFCFAKENETLDKAAEILLKIG</sequence>
<dbReference type="GO" id="GO:0005737">
    <property type="term" value="C:cytoplasm"/>
    <property type="evidence" value="ECO:0007669"/>
    <property type="project" value="TreeGrafter"/>
</dbReference>
<evidence type="ECO:0000259" key="6">
    <source>
        <dbReference type="Pfam" id="PF00155"/>
    </source>
</evidence>
<evidence type="ECO:0000313" key="7">
    <source>
        <dbReference type="EMBL" id="SFB80076.1"/>
    </source>
</evidence>
<dbReference type="Gene3D" id="3.90.1150.10">
    <property type="entry name" value="Aspartate Aminotransferase, domain 1"/>
    <property type="match status" value="1"/>
</dbReference>
<dbReference type="InterPro" id="IPR015421">
    <property type="entry name" value="PyrdxlP-dep_Trfase_major"/>
</dbReference>
<keyword evidence="4 7" id="KW-0808">Transferase</keyword>
<dbReference type="CDD" id="cd00609">
    <property type="entry name" value="AAT_like"/>
    <property type="match status" value="1"/>
</dbReference>
<name>A0A1I1E088_9FLAO</name>
<dbReference type="Gene3D" id="3.40.640.10">
    <property type="entry name" value="Type I PLP-dependent aspartate aminotransferase-like (Major domain)"/>
    <property type="match status" value="1"/>
</dbReference>
<dbReference type="GO" id="GO:0016212">
    <property type="term" value="F:kynurenine-oxoglutarate transaminase activity"/>
    <property type="evidence" value="ECO:0007669"/>
    <property type="project" value="TreeGrafter"/>
</dbReference>
<keyword evidence="8" id="KW-1185">Reference proteome</keyword>
<dbReference type="OrthoDB" id="9802328at2"/>
<dbReference type="PANTHER" id="PTHR43807">
    <property type="entry name" value="FI04487P"/>
    <property type="match status" value="1"/>
</dbReference>
<reference evidence="8" key="1">
    <citation type="submission" date="2016-10" db="EMBL/GenBank/DDBJ databases">
        <authorList>
            <person name="Varghese N."/>
            <person name="Submissions S."/>
        </authorList>
    </citation>
    <scope>NUCLEOTIDE SEQUENCE [LARGE SCALE GENOMIC DNA]</scope>
    <source>
        <strain evidence="8">DSM 24499</strain>
    </source>
</reference>
<evidence type="ECO:0000313" key="8">
    <source>
        <dbReference type="Proteomes" id="UP000199438"/>
    </source>
</evidence>
<comment type="similarity">
    <text evidence="2">Belongs to the class-I pyridoxal-phosphate-dependent aminotransferase family.</text>
</comment>
<dbReference type="RefSeq" id="WP_092539972.1">
    <property type="nucleotide sequence ID" value="NZ_FOKV01000001.1"/>
</dbReference>
<keyword evidence="3 7" id="KW-0032">Aminotransferase</keyword>
<dbReference type="SUPFAM" id="SSF53383">
    <property type="entry name" value="PLP-dependent transferases"/>
    <property type="match status" value="1"/>
</dbReference>
<dbReference type="NCBIfam" id="NF006569">
    <property type="entry name" value="PRK09082.1"/>
    <property type="match status" value="1"/>
</dbReference>
<evidence type="ECO:0000256" key="3">
    <source>
        <dbReference type="ARBA" id="ARBA00022576"/>
    </source>
</evidence>
<dbReference type="EMBL" id="FOKV01000001">
    <property type="protein sequence ID" value="SFB80076.1"/>
    <property type="molecule type" value="Genomic_DNA"/>
</dbReference>
<dbReference type="Pfam" id="PF00155">
    <property type="entry name" value="Aminotran_1_2"/>
    <property type="match status" value="1"/>
</dbReference>
<gene>
    <name evidence="7" type="ORF">SAMN04487907_101695</name>
</gene>
<feature type="domain" description="Aminotransferase class I/classII large" evidence="6">
    <location>
        <begin position="32"/>
        <end position="380"/>
    </location>
</feature>
<protein>
    <submittedName>
        <fullName evidence="7">Methionine aminotransferase</fullName>
    </submittedName>
</protein>
<evidence type="ECO:0000256" key="2">
    <source>
        <dbReference type="ARBA" id="ARBA00007441"/>
    </source>
</evidence>
<comment type="cofactor">
    <cofactor evidence="1">
        <name>pyridoxal 5'-phosphate</name>
        <dbReference type="ChEBI" id="CHEBI:597326"/>
    </cofactor>
</comment>
<dbReference type="STRING" id="1334022.SAMN04487907_101695"/>
<accession>A0A1I1E088</accession>
<keyword evidence="5" id="KW-0663">Pyridoxal phosphate</keyword>
<dbReference type="PANTHER" id="PTHR43807:SF20">
    <property type="entry name" value="FI04487P"/>
    <property type="match status" value="1"/>
</dbReference>
<proteinExistence type="inferred from homology"/>
<dbReference type="InterPro" id="IPR051326">
    <property type="entry name" value="Kynurenine-oxoglutarate_AT"/>
</dbReference>
<dbReference type="InterPro" id="IPR004839">
    <property type="entry name" value="Aminotransferase_I/II_large"/>
</dbReference>
<organism evidence="7 8">
    <name type="scientific">Zunongwangia mangrovi</name>
    <dbReference type="NCBI Taxonomy" id="1334022"/>
    <lineage>
        <taxon>Bacteria</taxon>
        <taxon>Pseudomonadati</taxon>
        <taxon>Bacteroidota</taxon>
        <taxon>Flavobacteriia</taxon>
        <taxon>Flavobacteriales</taxon>
        <taxon>Flavobacteriaceae</taxon>
        <taxon>Zunongwangia</taxon>
    </lineage>
</organism>